<dbReference type="Pfam" id="PF13203">
    <property type="entry name" value="DUF2201_N"/>
    <property type="match status" value="1"/>
</dbReference>
<accession>A0A1S1LJC4</accession>
<dbReference type="RefSeq" id="WP_070948031.1">
    <property type="nucleotide sequence ID" value="NZ_MLIQ01000042.1"/>
</dbReference>
<proteinExistence type="predicted"/>
<comment type="caution">
    <text evidence="4">The sequence shown here is derived from an EMBL/GenBank/DDBJ whole genome shotgun (WGS) entry which is preliminary data.</text>
</comment>
<gene>
    <name evidence="4" type="ORF">BKG82_27795</name>
</gene>
<evidence type="ECO:0000313" key="4">
    <source>
        <dbReference type="EMBL" id="OHU47412.1"/>
    </source>
</evidence>
<name>A0A1S1LJC4_MYCCH</name>
<dbReference type="InterPro" id="IPR036465">
    <property type="entry name" value="vWFA_dom_sf"/>
</dbReference>
<dbReference type="Gene3D" id="3.40.50.410">
    <property type="entry name" value="von Willebrand factor, type A domain"/>
    <property type="match status" value="1"/>
</dbReference>
<dbReference type="PANTHER" id="PTHR38730:SF1">
    <property type="entry name" value="SLL7028 PROTEIN"/>
    <property type="match status" value="1"/>
</dbReference>
<protein>
    <recommendedName>
        <fullName evidence="6">VWA domain-containing protein</fullName>
    </recommendedName>
</protein>
<feature type="region of interest" description="Disordered" evidence="1">
    <location>
        <begin position="152"/>
        <end position="180"/>
    </location>
</feature>
<dbReference type="Proteomes" id="UP000180043">
    <property type="component" value="Unassembled WGS sequence"/>
</dbReference>
<dbReference type="Pfam" id="PF09967">
    <property type="entry name" value="DUF2201"/>
    <property type="match status" value="1"/>
</dbReference>
<dbReference type="SUPFAM" id="SSF53300">
    <property type="entry name" value="vWA-like"/>
    <property type="match status" value="1"/>
</dbReference>
<evidence type="ECO:0000313" key="5">
    <source>
        <dbReference type="Proteomes" id="UP000180043"/>
    </source>
</evidence>
<dbReference type="CDD" id="cd00198">
    <property type="entry name" value="vWFA"/>
    <property type="match status" value="1"/>
</dbReference>
<organism evidence="4 5">
    <name type="scientific">Mycobacteroides chelonae</name>
    <name type="common">Mycobacterium chelonae</name>
    <dbReference type="NCBI Taxonomy" id="1774"/>
    <lineage>
        <taxon>Bacteria</taxon>
        <taxon>Bacillati</taxon>
        <taxon>Actinomycetota</taxon>
        <taxon>Actinomycetes</taxon>
        <taxon>Mycobacteriales</taxon>
        <taxon>Mycobacteriaceae</taxon>
        <taxon>Mycobacteroides</taxon>
    </lineage>
</organism>
<evidence type="ECO:0008006" key="6">
    <source>
        <dbReference type="Google" id="ProtNLM"/>
    </source>
</evidence>
<evidence type="ECO:0000259" key="3">
    <source>
        <dbReference type="Pfam" id="PF13203"/>
    </source>
</evidence>
<dbReference type="PANTHER" id="PTHR38730">
    <property type="entry name" value="SLL7028 PROTEIN"/>
    <property type="match status" value="1"/>
</dbReference>
<dbReference type="EMBL" id="MLIQ01000042">
    <property type="protein sequence ID" value="OHU47412.1"/>
    <property type="molecule type" value="Genomic_DNA"/>
</dbReference>
<dbReference type="InterPro" id="IPR018698">
    <property type="entry name" value="VWA-like_dom"/>
</dbReference>
<feature type="domain" description="VWA-like" evidence="2">
    <location>
        <begin position="283"/>
        <end position="406"/>
    </location>
</feature>
<dbReference type="AlphaFoldDB" id="A0A1S1LJC4"/>
<evidence type="ECO:0000256" key="1">
    <source>
        <dbReference type="SAM" id="MobiDB-lite"/>
    </source>
</evidence>
<sequence length="416" mass="43893">MSVRELDSVEAEAFRVARLAAYEAMPYFAAALFSLVPVAAPGLDTFAVDRWWRLYLDPAVLLHQWTPREAGAVLLHEVGHVLRVHSERADTLVQPVIHRAWNYAADAEINDDLLAAGAALPTGCVTPESLECDPGGIAEDYYAHLIRSQGKPGGLLDGPDDEPGCGSGAGTGPVPGELPREHVVGGRSGIDEADGNLIRRQIAETVRAAEQSGRGTVPDGLRRWADDVLAPPVVPWSRVLRGAVRTSLAEAAGRTDYSYHRPSRRRLPRVILPAMRGPKLTVSIVVDTSGSMSQQDLSAATSEIGGVLRSAGVANERVSVLSCDAASSEPQRVRRIQDVVLTGGGGTDMRIGIAAACAAALQPQVVVVLTDGDTPWPETAIRGITLVCVIIGNPDAVSRTPDFAVTVAIPTGISAG</sequence>
<feature type="domain" description="Putative metallopeptidase" evidence="3">
    <location>
        <begin position="17"/>
        <end position="275"/>
    </location>
</feature>
<reference evidence="4 5" key="1">
    <citation type="submission" date="2016-10" db="EMBL/GenBank/DDBJ databases">
        <title>Evaluation of Human, Veterinary and Environmental Mycobacterium chelonae Isolates by Core Genome Phylogenomic Analysis, Targeted Gene Comparison, and Anti-microbial Susceptibility Patterns: A Tale of Mistaken Identities.</title>
        <authorList>
            <person name="Fogelson S.B."/>
            <person name="Camus A.C."/>
            <person name="Lorenz W."/>
            <person name="Vasireddy R."/>
            <person name="Vasireddy S."/>
            <person name="Smith T."/>
            <person name="Brown-Elliott B.A."/>
            <person name="Wallace R.J.Jr."/>
            <person name="Hasan N.A."/>
            <person name="Reischl U."/>
            <person name="Sanchez S."/>
        </authorList>
    </citation>
    <scope>NUCLEOTIDE SEQUENCE [LARGE SCALE GENOMIC DNA]</scope>
    <source>
        <strain evidence="4 5">15515</strain>
    </source>
</reference>
<dbReference type="InterPro" id="IPR025154">
    <property type="entry name" value="Put_metallopeptidase_dom"/>
</dbReference>
<evidence type="ECO:0000259" key="2">
    <source>
        <dbReference type="Pfam" id="PF09967"/>
    </source>
</evidence>